<protein>
    <submittedName>
        <fullName evidence="1">Uncharacterized protein</fullName>
    </submittedName>
</protein>
<dbReference type="EMBL" id="CM017701">
    <property type="protein sequence ID" value="TYG83045.1"/>
    <property type="molecule type" value="Genomic_DNA"/>
</dbReference>
<dbReference type="Proteomes" id="UP000323506">
    <property type="component" value="Chromosome D01"/>
</dbReference>
<organism evidence="1 2">
    <name type="scientific">Gossypium darwinii</name>
    <name type="common">Darwin's cotton</name>
    <name type="synonym">Gossypium barbadense var. darwinii</name>
    <dbReference type="NCBI Taxonomy" id="34276"/>
    <lineage>
        <taxon>Eukaryota</taxon>
        <taxon>Viridiplantae</taxon>
        <taxon>Streptophyta</taxon>
        <taxon>Embryophyta</taxon>
        <taxon>Tracheophyta</taxon>
        <taxon>Spermatophyta</taxon>
        <taxon>Magnoliopsida</taxon>
        <taxon>eudicotyledons</taxon>
        <taxon>Gunneridae</taxon>
        <taxon>Pentapetalae</taxon>
        <taxon>rosids</taxon>
        <taxon>malvids</taxon>
        <taxon>Malvales</taxon>
        <taxon>Malvaceae</taxon>
        <taxon>Malvoideae</taxon>
        <taxon>Gossypium</taxon>
    </lineage>
</organism>
<accession>A0A5D2DPP3</accession>
<keyword evidence="2" id="KW-1185">Reference proteome</keyword>
<evidence type="ECO:0000313" key="2">
    <source>
        <dbReference type="Proteomes" id="UP000323506"/>
    </source>
</evidence>
<sequence>MKLYAHGLLGGLVMLPFRPHGRRTWHKNIGSNCRALGAVHGAIQADLGVFQSF</sequence>
<gene>
    <name evidence="1" type="ORF">ES288_D01G137300v1</name>
</gene>
<dbReference type="AlphaFoldDB" id="A0A5D2DPP3"/>
<name>A0A5D2DPP3_GOSDA</name>
<proteinExistence type="predicted"/>
<reference evidence="1 2" key="1">
    <citation type="submission" date="2019-06" db="EMBL/GenBank/DDBJ databases">
        <title>WGS assembly of Gossypium darwinii.</title>
        <authorList>
            <person name="Chen Z.J."/>
            <person name="Sreedasyam A."/>
            <person name="Ando A."/>
            <person name="Song Q."/>
            <person name="De L."/>
            <person name="Hulse-Kemp A."/>
            <person name="Ding M."/>
            <person name="Ye W."/>
            <person name="Kirkbride R."/>
            <person name="Jenkins J."/>
            <person name="Plott C."/>
            <person name="Lovell J."/>
            <person name="Lin Y.-M."/>
            <person name="Vaughn R."/>
            <person name="Liu B."/>
            <person name="Li W."/>
            <person name="Simpson S."/>
            <person name="Scheffler B."/>
            <person name="Saski C."/>
            <person name="Grover C."/>
            <person name="Hu G."/>
            <person name="Conover J."/>
            <person name="Carlson J."/>
            <person name="Shu S."/>
            <person name="Boston L."/>
            <person name="Williams M."/>
            <person name="Peterson D."/>
            <person name="Mcgee K."/>
            <person name="Jones D."/>
            <person name="Wendel J."/>
            <person name="Stelly D."/>
            <person name="Grimwood J."/>
            <person name="Schmutz J."/>
        </authorList>
    </citation>
    <scope>NUCLEOTIDE SEQUENCE [LARGE SCALE GENOMIC DNA]</scope>
    <source>
        <strain evidence="1">1808015.09</strain>
    </source>
</reference>
<evidence type="ECO:0000313" key="1">
    <source>
        <dbReference type="EMBL" id="TYG83045.1"/>
    </source>
</evidence>